<comment type="caution">
    <text evidence="2">The sequence shown here is derived from an EMBL/GenBank/DDBJ whole genome shotgun (WGS) entry which is preliminary data.</text>
</comment>
<accession>A0A822YSM1</accession>
<organism evidence="2 3">
    <name type="scientific">Nelumbo nucifera</name>
    <name type="common">Sacred lotus</name>
    <dbReference type="NCBI Taxonomy" id="4432"/>
    <lineage>
        <taxon>Eukaryota</taxon>
        <taxon>Viridiplantae</taxon>
        <taxon>Streptophyta</taxon>
        <taxon>Embryophyta</taxon>
        <taxon>Tracheophyta</taxon>
        <taxon>Spermatophyta</taxon>
        <taxon>Magnoliopsida</taxon>
        <taxon>Proteales</taxon>
        <taxon>Nelumbonaceae</taxon>
        <taxon>Nelumbo</taxon>
    </lineage>
</organism>
<proteinExistence type="predicted"/>
<protein>
    <submittedName>
        <fullName evidence="2">Uncharacterized protein</fullName>
    </submittedName>
</protein>
<dbReference type="AlphaFoldDB" id="A0A822YSM1"/>
<name>A0A822YSM1_NELNU</name>
<keyword evidence="1" id="KW-1133">Transmembrane helix</keyword>
<dbReference type="EMBL" id="DUZY01000003">
    <property type="protein sequence ID" value="DAD33776.1"/>
    <property type="molecule type" value="Genomic_DNA"/>
</dbReference>
<gene>
    <name evidence="2" type="ORF">HUJ06_012627</name>
</gene>
<dbReference type="Proteomes" id="UP000607653">
    <property type="component" value="Unassembled WGS sequence"/>
</dbReference>
<sequence>MNLLLYMAPMAALILLPFTLYIEGNVTVVTLEKARHDSFIIFLLLGNATVAYLVNLTNFLVTKCFMAFSLCPSNSSITDHS</sequence>
<keyword evidence="1" id="KW-0472">Membrane</keyword>
<keyword evidence="3" id="KW-1185">Reference proteome</keyword>
<evidence type="ECO:0000256" key="1">
    <source>
        <dbReference type="SAM" id="Phobius"/>
    </source>
</evidence>
<keyword evidence="1" id="KW-0812">Transmembrane</keyword>
<feature type="transmembrane region" description="Helical" evidence="1">
    <location>
        <begin position="40"/>
        <end position="61"/>
    </location>
</feature>
<evidence type="ECO:0000313" key="2">
    <source>
        <dbReference type="EMBL" id="DAD33776.1"/>
    </source>
</evidence>
<reference evidence="2 3" key="1">
    <citation type="journal article" date="2020" name="Mol. Biol. Evol.">
        <title>Distinct Expression and Methylation Patterns for Genes with Different Fates following a Single Whole-Genome Duplication in Flowering Plants.</title>
        <authorList>
            <person name="Shi T."/>
            <person name="Rahmani R.S."/>
            <person name="Gugger P.F."/>
            <person name="Wang M."/>
            <person name="Li H."/>
            <person name="Zhang Y."/>
            <person name="Li Z."/>
            <person name="Wang Q."/>
            <person name="Van de Peer Y."/>
            <person name="Marchal K."/>
            <person name="Chen J."/>
        </authorList>
    </citation>
    <scope>NUCLEOTIDE SEQUENCE [LARGE SCALE GENOMIC DNA]</scope>
    <source>
        <tissue evidence="2">Leaf</tissue>
    </source>
</reference>
<evidence type="ECO:0000313" key="3">
    <source>
        <dbReference type="Proteomes" id="UP000607653"/>
    </source>
</evidence>